<evidence type="ECO:0000313" key="1">
    <source>
        <dbReference type="EMBL" id="KAI7738250.1"/>
    </source>
</evidence>
<proteinExistence type="predicted"/>
<feature type="non-terminal residue" evidence="1">
    <location>
        <position position="1"/>
    </location>
</feature>
<dbReference type="AlphaFoldDB" id="A0AAD5GDJ0"/>
<gene>
    <name evidence="1" type="ORF">M8C21_027155</name>
</gene>
<dbReference type="Proteomes" id="UP001206925">
    <property type="component" value="Unassembled WGS sequence"/>
</dbReference>
<protein>
    <submittedName>
        <fullName evidence="1">Uncharacterized protein</fullName>
    </submittedName>
</protein>
<dbReference type="EMBL" id="JAMZMK010008841">
    <property type="protein sequence ID" value="KAI7738250.1"/>
    <property type="molecule type" value="Genomic_DNA"/>
</dbReference>
<sequence length="166" mass="17998">TGIALITEVVEKLPSPYDIKVLICTQLIKLVDRVGKIIPEIEATKPRCSSGIDALCNLVGGLENAKLLIKECCESSKLYLALNGNSILSRCKKEKNLLEQNSSKIQNMVPVMLASKACSVVLHLLHKTLMQRVYRMAVLPCVGTSVALWGVQPQSMLSSASAIYGS</sequence>
<keyword evidence="2" id="KW-1185">Reference proteome</keyword>
<comment type="caution">
    <text evidence="1">The sequence shown here is derived from an EMBL/GenBank/DDBJ whole genome shotgun (WGS) entry which is preliminary data.</text>
</comment>
<name>A0AAD5GDJ0_AMBAR</name>
<evidence type="ECO:0000313" key="2">
    <source>
        <dbReference type="Proteomes" id="UP001206925"/>
    </source>
</evidence>
<reference evidence="1" key="1">
    <citation type="submission" date="2022-06" db="EMBL/GenBank/DDBJ databases">
        <title>Uncovering the hologenomic basis of an extraordinary plant invasion.</title>
        <authorList>
            <person name="Bieker V.C."/>
            <person name="Martin M.D."/>
            <person name="Gilbert T."/>
            <person name="Hodgins K."/>
            <person name="Battlay P."/>
            <person name="Petersen B."/>
            <person name="Wilson J."/>
        </authorList>
    </citation>
    <scope>NUCLEOTIDE SEQUENCE</scope>
    <source>
        <strain evidence="1">AA19_3_7</strain>
        <tissue evidence="1">Leaf</tissue>
    </source>
</reference>
<accession>A0AAD5GDJ0</accession>
<organism evidence="1 2">
    <name type="scientific">Ambrosia artemisiifolia</name>
    <name type="common">Common ragweed</name>
    <dbReference type="NCBI Taxonomy" id="4212"/>
    <lineage>
        <taxon>Eukaryota</taxon>
        <taxon>Viridiplantae</taxon>
        <taxon>Streptophyta</taxon>
        <taxon>Embryophyta</taxon>
        <taxon>Tracheophyta</taxon>
        <taxon>Spermatophyta</taxon>
        <taxon>Magnoliopsida</taxon>
        <taxon>eudicotyledons</taxon>
        <taxon>Gunneridae</taxon>
        <taxon>Pentapetalae</taxon>
        <taxon>asterids</taxon>
        <taxon>campanulids</taxon>
        <taxon>Asterales</taxon>
        <taxon>Asteraceae</taxon>
        <taxon>Asteroideae</taxon>
        <taxon>Heliantheae alliance</taxon>
        <taxon>Heliantheae</taxon>
        <taxon>Ambrosia</taxon>
    </lineage>
</organism>